<organism evidence="1 2">
    <name type="scientific">Trichoderma longibrachiatum ATCC 18648</name>
    <dbReference type="NCBI Taxonomy" id="983965"/>
    <lineage>
        <taxon>Eukaryota</taxon>
        <taxon>Fungi</taxon>
        <taxon>Dikarya</taxon>
        <taxon>Ascomycota</taxon>
        <taxon>Pezizomycotina</taxon>
        <taxon>Sordariomycetes</taxon>
        <taxon>Hypocreomycetidae</taxon>
        <taxon>Hypocreales</taxon>
        <taxon>Hypocreaceae</taxon>
        <taxon>Trichoderma</taxon>
    </lineage>
</organism>
<reference evidence="1 2" key="1">
    <citation type="submission" date="2016-07" db="EMBL/GenBank/DDBJ databases">
        <title>Multiple horizontal gene transfer events from other fungi enriched the ability of initially mycotrophic Trichoderma (Ascomycota) to feed on dead plant biomass.</title>
        <authorList>
            <consortium name="DOE Joint Genome Institute"/>
            <person name="Aerts A."/>
            <person name="Atanasova L."/>
            <person name="Chenthamara K."/>
            <person name="Zhang J."/>
            <person name="Grujic M."/>
            <person name="Henrissat B."/>
            <person name="Kuo A."/>
            <person name="Salamov A."/>
            <person name="Lipzen A."/>
            <person name="Labutti K."/>
            <person name="Barry K."/>
            <person name="Miao Y."/>
            <person name="Rahimi M.J."/>
            <person name="Shen Q."/>
            <person name="Grigoriev I.V."/>
            <person name="Kubicek C.P."/>
            <person name="Druzhinina I.S."/>
        </authorList>
    </citation>
    <scope>NUCLEOTIDE SEQUENCE [LARGE SCALE GENOMIC DNA]</scope>
    <source>
        <strain evidence="1 2">ATCC 18648</strain>
    </source>
</reference>
<dbReference type="AlphaFoldDB" id="A0A2T4CC64"/>
<keyword evidence="2" id="KW-1185">Reference proteome</keyword>
<accession>A0A2T4CC64</accession>
<evidence type="ECO:0000313" key="2">
    <source>
        <dbReference type="Proteomes" id="UP000240760"/>
    </source>
</evidence>
<proteinExistence type="predicted"/>
<name>A0A2T4CC64_TRILO</name>
<dbReference type="Proteomes" id="UP000240760">
    <property type="component" value="Unassembled WGS sequence"/>
</dbReference>
<dbReference type="EMBL" id="KZ679128">
    <property type="protein sequence ID" value="PTB79112.1"/>
    <property type="molecule type" value="Genomic_DNA"/>
</dbReference>
<protein>
    <submittedName>
        <fullName evidence="1">Uncharacterized protein</fullName>
    </submittedName>
</protein>
<evidence type="ECO:0000313" key="1">
    <source>
        <dbReference type="EMBL" id="PTB79112.1"/>
    </source>
</evidence>
<sequence length="94" mass="10457">MCCHIKGLWRRAKGSLVAKGLIGDWVCEQAYVHSVRKGLRRIDGEATKRTKVQMASSISGNAARVGWLLLGVLTNCYRYSSADEMELDEQLVSN</sequence>
<gene>
    <name evidence="1" type="ORF">M440DRAFT_1160661</name>
</gene>